<feature type="transmembrane region" description="Helical" evidence="2">
    <location>
        <begin position="102"/>
        <end position="121"/>
    </location>
</feature>
<feature type="transmembrane region" description="Helical" evidence="2">
    <location>
        <begin position="343"/>
        <end position="362"/>
    </location>
</feature>
<protein>
    <submittedName>
        <fullName evidence="3">Cbb3-type cytochrome c oxidase subunit I</fullName>
    </submittedName>
</protein>
<sequence length="479" mass="51169">MGTAPDGAGASHEVIRQFGTTAILSGAVSLLLATWLTAVQLWPTLAPPIAWLSHGRLAIVQQHLLLFGLGGSALIACLYSLANHDTQARPGQRRLQRFTLQAWQTILVLGSISIAAGFASGHGQSEYPWPLNLLMLAVWIAVAWLFHVNWKAGPTARLPVAGWCFIGCLVMILMQHTLLSLAVPLGPLTSLPMFSGSLDALLQSWQKGMLPGGMLALGFIAMAYQALSGLTRQPLHSHRLAIISFWLLVLLLPWSGAVLLHASALPQWSQALGMAMGLLLLAPGLAIPLNGLLTLKADWPSLRHHPQTCLLGTTLLFLAISVMEHVALSIAPLNDMTFSAAGSLSPAGTLGVIGLVSVLMLYRLRLPEAPSALIMTHAWLAIAGTLLCIAASWTTTLLQGSLWHAVDVEGQPLHSLADVLAVARPPMLMTLAGLSCWALGLLLMAAYLLRASRRPITRPSTQHARHHIGHSHARGRTPA</sequence>
<feature type="transmembrane region" description="Helical" evidence="2">
    <location>
        <begin position="208"/>
        <end position="227"/>
    </location>
</feature>
<feature type="transmembrane region" description="Helical" evidence="2">
    <location>
        <begin position="160"/>
        <end position="188"/>
    </location>
</feature>
<dbReference type="Pfam" id="PF00115">
    <property type="entry name" value="COX1"/>
    <property type="match status" value="1"/>
</dbReference>
<feature type="compositionally biased region" description="Basic residues" evidence="1">
    <location>
        <begin position="463"/>
        <end position="479"/>
    </location>
</feature>
<feature type="transmembrane region" description="Helical" evidence="2">
    <location>
        <begin position="310"/>
        <end position="331"/>
    </location>
</feature>
<feature type="transmembrane region" description="Helical" evidence="2">
    <location>
        <begin position="62"/>
        <end position="81"/>
    </location>
</feature>
<keyword evidence="2" id="KW-0472">Membrane</keyword>
<evidence type="ECO:0000313" key="3">
    <source>
        <dbReference type="EMBL" id="MEL0617440.1"/>
    </source>
</evidence>
<feature type="transmembrane region" description="Helical" evidence="2">
    <location>
        <begin position="268"/>
        <end position="289"/>
    </location>
</feature>
<proteinExistence type="predicted"/>
<comment type="caution">
    <text evidence="3">The sequence shown here is derived from an EMBL/GenBank/DDBJ whole genome shotgun (WGS) entry which is preliminary data.</text>
</comment>
<dbReference type="InterPro" id="IPR036927">
    <property type="entry name" value="Cyt_c_oxase-like_su1_sf"/>
</dbReference>
<keyword evidence="4" id="KW-1185">Reference proteome</keyword>
<dbReference type="RefSeq" id="WP_341542512.1">
    <property type="nucleotide sequence ID" value="NZ_JBAKAP010000011.1"/>
</dbReference>
<organism evidence="3 4">
    <name type="scientific">Cobetia marina</name>
    <name type="common">Deleya marina</name>
    <dbReference type="NCBI Taxonomy" id="28258"/>
    <lineage>
        <taxon>Bacteria</taxon>
        <taxon>Pseudomonadati</taxon>
        <taxon>Pseudomonadota</taxon>
        <taxon>Gammaproteobacteria</taxon>
        <taxon>Oceanospirillales</taxon>
        <taxon>Halomonadaceae</taxon>
        <taxon>Cobetia</taxon>
    </lineage>
</organism>
<dbReference type="SUPFAM" id="SSF81442">
    <property type="entry name" value="Cytochrome c oxidase subunit I-like"/>
    <property type="match status" value="1"/>
</dbReference>
<keyword evidence="2" id="KW-1133">Transmembrane helix</keyword>
<feature type="transmembrane region" description="Helical" evidence="2">
    <location>
        <begin position="427"/>
        <end position="449"/>
    </location>
</feature>
<feature type="region of interest" description="Disordered" evidence="1">
    <location>
        <begin position="458"/>
        <end position="479"/>
    </location>
</feature>
<dbReference type="InterPro" id="IPR000883">
    <property type="entry name" value="Cyt_C_Oxase_1"/>
</dbReference>
<keyword evidence="2" id="KW-0812">Transmembrane</keyword>
<feature type="transmembrane region" description="Helical" evidence="2">
    <location>
        <begin position="127"/>
        <end position="148"/>
    </location>
</feature>
<feature type="transmembrane region" description="Helical" evidence="2">
    <location>
        <begin position="374"/>
        <end position="393"/>
    </location>
</feature>
<reference evidence="3 4" key="1">
    <citation type="submission" date="2024-02" db="EMBL/GenBank/DDBJ databases">
        <title>Bacteria isolated from the canopy kelp, Nereocystis luetkeana.</title>
        <authorList>
            <person name="Pfister C.A."/>
            <person name="Younker I.T."/>
            <person name="Light S.H."/>
        </authorList>
    </citation>
    <scope>NUCLEOTIDE SEQUENCE [LARGE SCALE GENOMIC DNA]</scope>
    <source>
        <strain evidence="3 4">TI.5.07</strain>
    </source>
</reference>
<dbReference type="Gene3D" id="1.20.210.10">
    <property type="entry name" value="Cytochrome c oxidase-like, subunit I domain"/>
    <property type="match status" value="1"/>
</dbReference>
<evidence type="ECO:0000313" key="4">
    <source>
        <dbReference type="Proteomes" id="UP001378242"/>
    </source>
</evidence>
<gene>
    <name evidence="3" type="ORF">V6243_11405</name>
</gene>
<accession>A0ABU9GG47</accession>
<name>A0ABU9GG47_COBMA</name>
<feature type="transmembrane region" description="Helical" evidence="2">
    <location>
        <begin position="21"/>
        <end position="42"/>
    </location>
</feature>
<evidence type="ECO:0000256" key="1">
    <source>
        <dbReference type="SAM" id="MobiDB-lite"/>
    </source>
</evidence>
<feature type="transmembrane region" description="Helical" evidence="2">
    <location>
        <begin position="239"/>
        <end position="262"/>
    </location>
</feature>
<dbReference type="Proteomes" id="UP001378242">
    <property type="component" value="Unassembled WGS sequence"/>
</dbReference>
<dbReference type="EMBL" id="JBAKAP010000011">
    <property type="protein sequence ID" value="MEL0617440.1"/>
    <property type="molecule type" value="Genomic_DNA"/>
</dbReference>
<evidence type="ECO:0000256" key="2">
    <source>
        <dbReference type="SAM" id="Phobius"/>
    </source>
</evidence>